<dbReference type="RefSeq" id="WP_149486734.1">
    <property type="nucleotide sequence ID" value="NZ_CP036150.1"/>
</dbReference>
<dbReference type="SMART" id="SM00448">
    <property type="entry name" value="REC"/>
    <property type="match status" value="1"/>
</dbReference>
<dbReference type="Gene3D" id="3.40.50.2300">
    <property type="match status" value="1"/>
</dbReference>
<feature type="domain" description="Response regulatory" evidence="3">
    <location>
        <begin position="11"/>
        <end position="126"/>
    </location>
</feature>
<dbReference type="EMBL" id="CP036150">
    <property type="protein sequence ID" value="QEN08653.1"/>
    <property type="molecule type" value="Genomic_DNA"/>
</dbReference>
<proteinExistence type="predicted"/>
<reference evidence="4 5" key="1">
    <citation type="submission" date="2019-02" db="EMBL/GenBank/DDBJ databases">
        <title>Complete Genome Sequence and Methylome Analysis of free living Spirochaetas.</title>
        <authorList>
            <person name="Fomenkov A."/>
            <person name="Dubinina G."/>
            <person name="Leshcheva N."/>
            <person name="Mikheeva N."/>
            <person name="Grabovich M."/>
            <person name="Vincze T."/>
            <person name="Roberts R.J."/>
        </authorList>
    </citation>
    <scope>NUCLEOTIDE SEQUENCE [LARGE SCALE GENOMIC DNA]</scope>
    <source>
        <strain evidence="4 5">K2</strain>
    </source>
</reference>
<name>A0A5C1QKL8_9SPIO</name>
<dbReference type="PANTHER" id="PTHR44591:SF3">
    <property type="entry name" value="RESPONSE REGULATORY DOMAIN-CONTAINING PROTEIN"/>
    <property type="match status" value="1"/>
</dbReference>
<dbReference type="InterPro" id="IPR050595">
    <property type="entry name" value="Bact_response_regulator"/>
</dbReference>
<dbReference type="Proteomes" id="UP000324209">
    <property type="component" value="Chromosome"/>
</dbReference>
<dbReference type="PANTHER" id="PTHR44591">
    <property type="entry name" value="STRESS RESPONSE REGULATOR PROTEIN 1"/>
    <property type="match status" value="1"/>
</dbReference>
<dbReference type="KEGG" id="ock:EXM22_11890"/>
<gene>
    <name evidence="4" type="ORF">EXM22_11890</name>
</gene>
<dbReference type="InterPro" id="IPR011006">
    <property type="entry name" value="CheY-like_superfamily"/>
</dbReference>
<dbReference type="CDD" id="cd17574">
    <property type="entry name" value="REC_OmpR"/>
    <property type="match status" value="1"/>
</dbReference>
<evidence type="ECO:0000256" key="2">
    <source>
        <dbReference type="PROSITE-ProRule" id="PRU00169"/>
    </source>
</evidence>
<dbReference type="OrthoDB" id="341603at2"/>
<dbReference type="SUPFAM" id="SSF52172">
    <property type="entry name" value="CheY-like"/>
    <property type="match status" value="1"/>
</dbReference>
<keyword evidence="1 2" id="KW-0597">Phosphoprotein</keyword>
<evidence type="ECO:0000313" key="4">
    <source>
        <dbReference type="EMBL" id="QEN08653.1"/>
    </source>
</evidence>
<dbReference type="GO" id="GO:0000160">
    <property type="term" value="P:phosphorelay signal transduction system"/>
    <property type="evidence" value="ECO:0007669"/>
    <property type="project" value="InterPro"/>
</dbReference>
<keyword evidence="5" id="KW-1185">Reference proteome</keyword>
<evidence type="ECO:0000256" key="1">
    <source>
        <dbReference type="ARBA" id="ARBA00022553"/>
    </source>
</evidence>
<protein>
    <submittedName>
        <fullName evidence="4">Response regulator</fullName>
    </submittedName>
</protein>
<dbReference type="AlphaFoldDB" id="A0A5C1QKL8"/>
<dbReference type="PROSITE" id="PS50110">
    <property type="entry name" value="RESPONSE_REGULATORY"/>
    <property type="match status" value="1"/>
</dbReference>
<accession>A0A5C1QKL8</accession>
<organism evidence="4 5">
    <name type="scientific">Oceanispirochaeta crateris</name>
    <dbReference type="NCBI Taxonomy" id="2518645"/>
    <lineage>
        <taxon>Bacteria</taxon>
        <taxon>Pseudomonadati</taxon>
        <taxon>Spirochaetota</taxon>
        <taxon>Spirochaetia</taxon>
        <taxon>Spirochaetales</taxon>
        <taxon>Spirochaetaceae</taxon>
        <taxon>Oceanispirochaeta</taxon>
    </lineage>
</organism>
<dbReference type="Pfam" id="PF00072">
    <property type="entry name" value="Response_reg"/>
    <property type="match status" value="1"/>
</dbReference>
<dbReference type="InterPro" id="IPR001789">
    <property type="entry name" value="Sig_transdc_resp-reg_receiver"/>
</dbReference>
<evidence type="ECO:0000313" key="5">
    <source>
        <dbReference type="Proteomes" id="UP000324209"/>
    </source>
</evidence>
<sequence length="132" mass="14566">MSEYGSWAGKTLIIADDEEFVRHHLTKRFSSMGFRVLEASTGRQVLELLASAPDLILMDVRMPEIDGYEATKQIRSGLNSPDIPVILLSALSGDEDIEYGFSVGADEFLCKPVTFAVILESISRKLCSVKIP</sequence>
<evidence type="ECO:0000259" key="3">
    <source>
        <dbReference type="PROSITE" id="PS50110"/>
    </source>
</evidence>
<feature type="modified residue" description="4-aspartylphosphate" evidence="2">
    <location>
        <position position="59"/>
    </location>
</feature>